<accession>A0ABD3G0T0</accession>
<evidence type="ECO:0000313" key="2">
    <source>
        <dbReference type="EMBL" id="KAL3672750.1"/>
    </source>
</evidence>
<gene>
    <name evidence="2" type="ORF">V7S43_002042</name>
</gene>
<evidence type="ECO:0008006" key="4">
    <source>
        <dbReference type="Google" id="ProtNLM"/>
    </source>
</evidence>
<name>A0ABD3G0T0_9STRA</name>
<dbReference type="EMBL" id="JBIMZQ010000003">
    <property type="protein sequence ID" value="KAL3672750.1"/>
    <property type="molecule type" value="Genomic_DNA"/>
</dbReference>
<keyword evidence="3" id="KW-1185">Reference proteome</keyword>
<evidence type="ECO:0000256" key="1">
    <source>
        <dbReference type="SAM" id="MobiDB-lite"/>
    </source>
</evidence>
<feature type="compositionally biased region" description="Basic and acidic residues" evidence="1">
    <location>
        <begin position="95"/>
        <end position="105"/>
    </location>
</feature>
<dbReference type="AlphaFoldDB" id="A0ABD3G0T0"/>
<proteinExistence type="predicted"/>
<reference evidence="2 3" key="1">
    <citation type="submission" date="2024-09" db="EMBL/GenBank/DDBJ databases">
        <title>Genome sequencing and assembly of Phytophthora oleae, isolate VK10A, causative agent of rot of olive drupes.</title>
        <authorList>
            <person name="Conti Taguali S."/>
            <person name="Riolo M."/>
            <person name="La Spada F."/>
            <person name="Cacciola S.O."/>
            <person name="Dionisio G."/>
        </authorList>
    </citation>
    <scope>NUCLEOTIDE SEQUENCE [LARGE SCALE GENOMIC DNA]</scope>
    <source>
        <strain evidence="2 3">VK10A</strain>
    </source>
</reference>
<protein>
    <recommendedName>
        <fullName evidence="4">BZIP domain-containing protein</fullName>
    </recommendedName>
</protein>
<evidence type="ECO:0000313" key="3">
    <source>
        <dbReference type="Proteomes" id="UP001632037"/>
    </source>
</evidence>
<comment type="caution">
    <text evidence="2">The sequence shown here is derived from an EMBL/GenBank/DDBJ whole genome shotgun (WGS) entry which is preliminary data.</text>
</comment>
<dbReference type="Proteomes" id="UP001632037">
    <property type="component" value="Unassembled WGS sequence"/>
</dbReference>
<sequence length="111" mass="11928">MRNEFDVENAESLGTVQFLVDGGQQQSAADGGYLSALGGGEWDPDVLLGTMDGGIGDFGAAKTGVLVNVTAPVLENTQHQTSAQQKRKKLNYDPNKARNERRFERLSSGTK</sequence>
<feature type="region of interest" description="Disordered" evidence="1">
    <location>
        <begin position="77"/>
        <end position="111"/>
    </location>
</feature>
<organism evidence="2 3">
    <name type="scientific">Phytophthora oleae</name>
    <dbReference type="NCBI Taxonomy" id="2107226"/>
    <lineage>
        <taxon>Eukaryota</taxon>
        <taxon>Sar</taxon>
        <taxon>Stramenopiles</taxon>
        <taxon>Oomycota</taxon>
        <taxon>Peronosporomycetes</taxon>
        <taxon>Peronosporales</taxon>
        <taxon>Peronosporaceae</taxon>
        <taxon>Phytophthora</taxon>
    </lineage>
</organism>